<sequence length="54" mass="5934">MLTFMASDSEEEVCDERTSLMSAESPTPRSCQEGRQGPEDGENTAQWPGERGGR</sequence>
<gene>
    <name evidence="2" type="primary">PSEN2</name>
</gene>
<protein>
    <submittedName>
        <fullName evidence="2">Presenilin 2</fullName>
    </submittedName>
</protein>
<name>A0A7I2YQG9_HUMAN</name>
<dbReference type="Proteomes" id="UP000005640">
    <property type="component" value="Chromosome 1"/>
</dbReference>
<dbReference type="EMBL" id="AL391628">
    <property type="status" value="NOT_ANNOTATED_CDS"/>
    <property type="molecule type" value="Genomic_DNA"/>
</dbReference>
<evidence type="ECO:0007829" key="5">
    <source>
        <dbReference type="ProteomicsDB" id="A0A7I2YQG9"/>
    </source>
</evidence>
<dbReference type="OpenTargets" id="ENSG00000143801"/>
<reference evidence="2" key="1">
    <citation type="journal article" date="2001" name="Nature">
        <title>Initial sequencing and analysis of the human genome.</title>
        <authorList>
            <consortium name="International Human Genome Sequencing Consortium"/>
            <person name="Lander E.S."/>
            <person name="Linton L.M."/>
            <person name="Birren B."/>
            <person name="Nusbaum C."/>
            <person name="Zody M.C."/>
            <person name="Baldwin J."/>
            <person name="Devon K."/>
            <person name="Dewar K."/>
            <person name="Doyle M."/>
            <person name="FitzHugh W."/>
            <person name="Funke R."/>
            <person name="Gage D."/>
            <person name="Harris K."/>
            <person name="Heaford A."/>
            <person name="Howland J."/>
            <person name="Kann L."/>
            <person name="Lehoczky J."/>
            <person name="LeVine R."/>
            <person name="McEwan P."/>
            <person name="McKernan K."/>
            <person name="Meldrim J."/>
            <person name="Mesirov J.P."/>
            <person name="Miranda C."/>
            <person name="Morris W."/>
            <person name="Naylor J."/>
            <person name="Raymond C."/>
            <person name="Rosetti M."/>
            <person name="Santos R."/>
            <person name="Sheridan A."/>
            <person name="Sougnez C."/>
            <person name="Stange-Thomann N."/>
            <person name="Stojanovic N."/>
            <person name="Subramanian A."/>
            <person name="Wyman D."/>
            <person name="Rogers J."/>
            <person name="Sulston J."/>
            <person name="Ainscough R."/>
            <person name="Beck S."/>
            <person name="Bentley D."/>
            <person name="Burton J."/>
            <person name="Clee C."/>
            <person name="Carter N."/>
            <person name="Coulson A."/>
            <person name="Deadman R."/>
            <person name="Deloukas P."/>
            <person name="Dunham A."/>
            <person name="Dunham I."/>
            <person name="Durbin R."/>
            <person name="French L."/>
            <person name="Grafham D."/>
            <person name="Gregory S."/>
            <person name="Hubbard T."/>
            <person name="Humphray S."/>
            <person name="Hunt A."/>
            <person name="Jones M."/>
            <person name="Lloyd C."/>
            <person name="McMurray A."/>
            <person name="Matthews L."/>
            <person name="Mercer S."/>
            <person name="Milne S."/>
            <person name="Mullikin J.C."/>
            <person name="Mungall A."/>
            <person name="Plumb R."/>
            <person name="Ross M."/>
            <person name="Shownkeen R."/>
            <person name="Sims S."/>
            <person name="Waterston R.H."/>
            <person name="Wilson R.K."/>
            <person name="Hillier L.W."/>
            <person name="McPherson J.D."/>
            <person name="Marra M.A."/>
            <person name="Mardis E.R."/>
            <person name="Fulton L.A."/>
            <person name="Chinwalla A.T."/>
            <person name="Pepin K.H."/>
            <person name="Gish W.R."/>
            <person name="Chissoe S.L."/>
            <person name="Wendl M.C."/>
            <person name="Delehaunty K.D."/>
            <person name="Miner T.L."/>
            <person name="Delehaunty A."/>
            <person name="Kramer J.B."/>
            <person name="Cook L.L."/>
            <person name="Fulton R.S."/>
            <person name="Johnson D.L."/>
            <person name="Minx P.J."/>
            <person name="Clifton S.W."/>
            <person name="Hawkins T."/>
            <person name="Branscomb E."/>
            <person name="Predki P."/>
            <person name="Richardson P."/>
            <person name="Wenning S."/>
            <person name="Slezak T."/>
            <person name="Doggett N."/>
            <person name="Cheng J.F."/>
            <person name="Olsen A."/>
            <person name="Lucas S."/>
            <person name="Elkin C."/>
            <person name="Uberbacher E."/>
            <person name="Frazier M."/>
            <person name="Gibbs R.A."/>
            <person name="Muzny D.M."/>
            <person name="Scherer S.E."/>
            <person name="Bouck J.B."/>
            <person name="Sodergren E.J."/>
            <person name="Worley K.C."/>
            <person name="Rives C.M."/>
            <person name="Gorrell J.H."/>
            <person name="Metzker M.L."/>
            <person name="Naylor S.L."/>
            <person name="Kucherlapati R.S."/>
            <person name="Nelson D.L."/>
            <person name="Weinstock G.M."/>
            <person name="Sakaki Y."/>
            <person name="Fujiyama A."/>
            <person name="Hattori M."/>
            <person name="Yada T."/>
            <person name="Toyoda A."/>
            <person name="Itoh T."/>
            <person name="Kawagoe C."/>
            <person name="Watanabe H."/>
            <person name="Totoki Y."/>
            <person name="Taylor T."/>
            <person name="Weissenbach J."/>
            <person name="Heilig R."/>
            <person name="Saurin W."/>
            <person name="Artiguenave F."/>
            <person name="Brottier P."/>
            <person name="Bruls T."/>
            <person name="Pelletier E."/>
            <person name="Robert C."/>
            <person name="Wincker P."/>
            <person name="Smith D.R."/>
            <person name="Doucette-Stamm L."/>
            <person name="Rubenfield M."/>
            <person name="Weinstock K."/>
            <person name="Lee H.M."/>
            <person name="Dubois J."/>
            <person name="Rosenthal A."/>
            <person name="Platzer M."/>
            <person name="Nyakatura G."/>
            <person name="Taudien S."/>
            <person name="Rump A."/>
            <person name="Yang H."/>
            <person name="Yu J."/>
            <person name="Wang J."/>
            <person name="Huang G."/>
            <person name="Gu J."/>
            <person name="Hood L."/>
            <person name="Rowen L."/>
            <person name="Madan A."/>
            <person name="Qin S."/>
            <person name="Davis R.W."/>
            <person name="Federspiel N.A."/>
            <person name="Abola A.P."/>
            <person name="Proctor M.J."/>
            <person name="Myers R.M."/>
            <person name="Schmutz J."/>
            <person name="Dickson M."/>
            <person name="Grimwood J."/>
            <person name="Cox D.R."/>
            <person name="Olson M.V."/>
            <person name="Kaul R."/>
            <person name="Raymond C."/>
            <person name="Shimizu N."/>
            <person name="Kawasaki K."/>
            <person name="Minoshima S."/>
            <person name="Evans G.A."/>
            <person name="Athanasiou M."/>
            <person name="Schultz R."/>
            <person name="Roe B.A."/>
            <person name="Chen F."/>
            <person name="Pan H."/>
            <person name="Ramser J."/>
            <person name="Lehrach H."/>
            <person name="Reinhardt R."/>
            <person name="McCombie W.R."/>
            <person name="de la Bastide M."/>
            <person name="Dedhia N."/>
            <person name="Blocker H."/>
            <person name="Hornischer K."/>
            <person name="Nordsiek G."/>
            <person name="Agarwala R."/>
            <person name="Aravind L."/>
            <person name="Bailey J.A."/>
            <person name="Bateman A."/>
            <person name="Batzoglou S."/>
            <person name="Birney E."/>
            <person name="Bork P."/>
            <person name="Brown D.G."/>
            <person name="Burge C.B."/>
            <person name="Cerutti L."/>
            <person name="Chen H.C."/>
            <person name="Church D."/>
            <person name="Clamp M."/>
            <person name="Copley R.R."/>
            <person name="Doerks T."/>
            <person name="Eddy S.R."/>
            <person name="Eichler E.E."/>
            <person name="Furey T.S."/>
            <person name="Galagan J."/>
            <person name="Gilbert J.G."/>
            <person name="Harmon C."/>
            <person name="Hayashizaki Y."/>
            <person name="Haussler D."/>
            <person name="Hermjakob H."/>
            <person name="Hokamp K."/>
            <person name="Jang W."/>
            <person name="Johnson L.S."/>
            <person name="Jones T.A."/>
            <person name="Kasif S."/>
            <person name="Kaspryzk A."/>
            <person name="Kennedy S."/>
            <person name="Kent W.J."/>
            <person name="Kitts P."/>
            <person name="Koonin E.V."/>
            <person name="Korf I."/>
            <person name="Kulp D."/>
            <person name="Lancet D."/>
            <person name="Lowe T.M."/>
            <person name="McLysaght A."/>
            <person name="Mikkelsen T."/>
            <person name="Moran J.V."/>
            <person name="Mulder N."/>
            <person name="Pollara V.J."/>
            <person name="Ponting C.P."/>
            <person name="Schuler G."/>
            <person name="Schultz J."/>
            <person name="Slater G."/>
            <person name="Smit A.F."/>
            <person name="Stupka E."/>
            <person name="Szustakowski J."/>
            <person name="Thierry-Mieg D."/>
            <person name="Thierry-Mieg J."/>
            <person name="Wagner L."/>
            <person name="Wallis J."/>
            <person name="Wheeler R."/>
            <person name="Williams A."/>
            <person name="Wolf Y.I."/>
            <person name="Wolfe K.H."/>
            <person name="Yang S.P."/>
            <person name="Yeh R.F."/>
            <person name="Collins F."/>
            <person name="Guyer M.S."/>
            <person name="Peterson J."/>
            <person name="Felsenfeld A."/>
            <person name="Wetterstrand K.A."/>
            <person name="Patrinos A."/>
            <person name="Morgan M.J."/>
            <person name="de Jong P."/>
            <person name="Catanese J.J."/>
            <person name="Osoegawa K."/>
            <person name="Shizuya H."/>
            <person name="Choi S."/>
            <person name="Chen Y.J."/>
        </authorList>
    </citation>
    <scope>NUCLEOTIDE SEQUENCE [LARGE SCALE GENOMIC DNA]</scope>
</reference>
<evidence type="ECO:0007829" key="4">
    <source>
        <dbReference type="PeptideAtlas" id="A0A7I2YQG9"/>
    </source>
</evidence>
<dbReference type="Bgee" id="ENSG00000143801">
    <property type="expression patterns" value="Expressed in body of pancreas and 98 other cell types or tissues"/>
</dbReference>
<evidence type="ECO:0000313" key="2">
    <source>
        <dbReference type="Ensembl" id="ENSP00000503618.1"/>
    </source>
</evidence>
<dbReference type="EMBL" id="AL359732">
    <property type="status" value="NOT_ANNOTATED_CDS"/>
    <property type="molecule type" value="Genomic_DNA"/>
</dbReference>
<reference evidence="2" key="2">
    <citation type="journal article" date="2004" name="Nature">
        <title>Finishing the euchromatic sequence of the human genome.</title>
        <authorList>
            <consortium name="International Human Genome Sequencing Consortium"/>
        </authorList>
    </citation>
    <scope>NUCLEOTIDE SEQUENCE [LARGE SCALE GENOMIC DNA]</scope>
</reference>
<proteinExistence type="evidence at protein level"/>
<keyword evidence="4 5" id="KW-1267">Proteomics identification</keyword>
<dbReference type="GO" id="GO:0042987">
    <property type="term" value="P:amyloid precursor protein catabolic process"/>
    <property type="evidence" value="ECO:0007669"/>
    <property type="project" value="InterPro"/>
</dbReference>
<dbReference type="Ensembl" id="ENST00000676467.1">
    <property type="protein sequence ID" value="ENSP00000504294.1"/>
    <property type="gene ID" value="ENSG00000143801.18"/>
</dbReference>
<dbReference type="GO" id="GO:0042500">
    <property type="term" value="F:aspartic endopeptidase activity, intramembrane cleaving"/>
    <property type="evidence" value="ECO:0007669"/>
    <property type="project" value="InterPro"/>
</dbReference>
<feature type="region of interest" description="Disordered" evidence="1">
    <location>
        <begin position="1"/>
        <end position="54"/>
    </location>
</feature>
<keyword evidence="3" id="KW-1185">Reference proteome</keyword>
<dbReference type="InterPro" id="IPR001493">
    <property type="entry name" value="Pept_A22A_PS2"/>
</dbReference>
<evidence type="ECO:0000256" key="1">
    <source>
        <dbReference type="SAM" id="MobiDB-lite"/>
    </source>
</evidence>
<feature type="compositionally biased region" description="Polar residues" evidence="1">
    <location>
        <begin position="19"/>
        <end position="30"/>
    </location>
</feature>
<dbReference type="OrthoDB" id="20287at2759"/>
<organism evidence="2 3">
    <name type="scientific">Homo sapiens</name>
    <name type="common">Human</name>
    <dbReference type="NCBI Taxonomy" id="9606"/>
    <lineage>
        <taxon>Eukaryota</taxon>
        <taxon>Metazoa</taxon>
        <taxon>Chordata</taxon>
        <taxon>Craniata</taxon>
        <taxon>Vertebrata</taxon>
        <taxon>Euteleostomi</taxon>
        <taxon>Mammalia</taxon>
        <taxon>Eutheria</taxon>
        <taxon>Euarchontoglires</taxon>
        <taxon>Primates</taxon>
        <taxon>Haplorrhini</taxon>
        <taxon>Catarrhini</taxon>
        <taxon>Hominidae</taxon>
        <taxon>Homo</taxon>
    </lineage>
</organism>
<dbReference type="GO" id="GO:0035556">
    <property type="term" value="P:intracellular signal transduction"/>
    <property type="evidence" value="ECO:0007669"/>
    <property type="project" value="InterPro"/>
</dbReference>
<dbReference type="GeneTree" id="ENSGT00940000157923"/>
<reference evidence="2" key="4">
    <citation type="submission" date="2025-05" db="UniProtKB">
        <authorList>
            <consortium name="Ensembl"/>
        </authorList>
    </citation>
    <scope>IDENTIFICATION</scope>
</reference>
<dbReference type="AlphaFoldDB" id="A0A7I2YQG9"/>
<reference evidence="2 3" key="3">
    <citation type="journal article" date="2006" name="Nature">
        <title>The DNA sequence and biological annotation of human chromosome 1.</title>
        <authorList>
            <person name="Gregory S.G."/>
            <person name="Barlow K.F."/>
            <person name="McLay K.E."/>
            <person name="Kaul R."/>
            <person name="Swarbreck D."/>
            <person name="Dunham A."/>
            <person name="Scott C.E."/>
            <person name="Howe K.L."/>
            <person name="Woodfine K."/>
            <person name="Spencer C.C."/>
            <person name="Jones M.C."/>
            <person name="Gillson C."/>
            <person name="Searle S."/>
            <person name="Zhou Y."/>
            <person name="Kokocinski F."/>
            <person name="McDonald L."/>
            <person name="Evans R."/>
            <person name="Phillips K."/>
            <person name="Atkinson A."/>
            <person name="Cooper R."/>
            <person name="Jones C."/>
            <person name="Hall R.E."/>
            <person name="Andrews T.D."/>
            <person name="Lloyd C."/>
            <person name="Ainscough R."/>
            <person name="Almeida J.P."/>
            <person name="Ambrose K.D."/>
            <person name="Anderson F."/>
            <person name="Andrew R.W."/>
            <person name="Ashwell R.I."/>
            <person name="Aubin K."/>
            <person name="Babbage A.K."/>
            <person name="Bagguley C.L."/>
            <person name="Bailey J."/>
            <person name="Beasley H."/>
            <person name="Bethel G."/>
            <person name="Bird C.P."/>
            <person name="Bray-Allen S."/>
            <person name="Brown J.Y."/>
            <person name="Brown A.J."/>
            <person name="Buckley D."/>
            <person name="Burton J."/>
            <person name="Bye J."/>
            <person name="Carder C."/>
            <person name="Chapman J.C."/>
            <person name="Clark S.Y."/>
            <person name="Clarke G."/>
            <person name="Clee C."/>
            <person name="Cobley V."/>
            <person name="Collier R.E."/>
            <person name="Corby N."/>
            <person name="Coville G.J."/>
            <person name="Davies J."/>
            <person name="Deadman R."/>
            <person name="Dunn M."/>
            <person name="Earthrowl M."/>
            <person name="Ellington A.G."/>
            <person name="Errington H."/>
            <person name="Frankish A."/>
            <person name="Frankland J."/>
            <person name="French L."/>
            <person name="Garner P."/>
            <person name="Garnett J."/>
            <person name="Gay L."/>
            <person name="Ghori M.R."/>
            <person name="Gibson R."/>
            <person name="Gilby L.M."/>
            <person name="Gillett W."/>
            <person name="Glithero R.J."/>
            <person name="Grafham D.V."/>
            <person name="Griffiths C."/>
            <person name="Griffiths-Jones S."/>
            <person name="Grocock R."/>
            <person name="Hammond S."/>
            <person name="Harrison E.S."/>
            <person name="Hart E."/>
            <person name="Haugen E."/>
            <person name="Heath P.D."/>
            <person name="Holmes S."/>
            <person name="Holt K."/>
            <person name="Howden P.J."/>
            <person name="Hunt A.R."/>
            <person name="Hunt S.E."/>
            <person name="Hunter G."/>
            <person name="Isherwood J."/>
            <person name="James R."/>
            <person name="Johnson C."/>
            <person name="Johnson D."/>
            <person name="Joy A."/>
            <person name="Kay M."/>
            <person name="Kershaw J.K."/>
            <person name="Kibukawa M."/>
            <person name="Kimberley A.M."/>
            <person name="King A."/>
            <person name="Knights A.J."/>
            <person name="Lad H."/>
            <person name="Laird G."/>
            <person name="Lawlor S."/>
            <person name="Leongamornlert D.A."/>
            <person name="Lloyd D.M."/>
            <person name="Loveland J."/>
            <person name="Lovell J."/>
            <person name="Lush M.J."/>
            <person name="Lyne R."/>
            <person name="Martin S."/>
            <person name="Mashreghi-Mohammadi M."/>
            <person name="Matthews L."/>
            <person name="Matthews N.S."/>
            <person name="McLaren S."/>
            <person name="Milne S."/>
            <person name="Mistry S."/>
            <person name="Moore M.J."/>
            <person name="Nickerson T."/>
            <person name="O'Dell C.N."/>
            <person name="Oliver K."/>
            <person name="Palmeiri A."/>
            <person name="Palmer S.A."/>
            <person name="Parker A."/>
            <person name="Patel D."/>
            <person name="Pearce A.V."/>
            <person name="Peck A.I."/>
            <person name="Pelan S."/>
            <person name="Phelps K."/>
            <person name="Phillimore B.J."/>
            <person name="Plumb R."/>
            <person name="Rajan J."/>
            <person name="Raymond C."/>
            <person name="Rouse G."/>
            <person name="Saenphimmachak C."/>
            <person name="Sehra H.K."/>
            <person name="Sheridan E."/>
            <person name="Shownkeen R."/>
            <person name="Sims S."/>
            <person name="Skuce C.D."/>
            <person name="Smith M."/>
            <person name="Steward C."/>
            <person name="Subramanian S."/>
            <person name="Sycamore N."/>
            <person name="Tracey A."/>
            <person name="Tromans A."/>
            <person name="Van Helmond Z."/>
            <person name="Wall M."/>
            <person name="Wallis J.M."/>
            <person name="White S."/>
            <person name="Whitehead S.L."/>
            <person name="Wilkinson J.E."/>
            <person name="Willey D.L."/>
            <person name="Williams H."/>
            <person name="Wilming L."/>
            <person name="Wray P.W."/>
            <person name="Wu Z."/>
            <person name="Coulson A."/>
            <person name="Vaudin M."/>
            <person name="Sulston J.E."/>
            <person name="Durbin R."/>
            <person name="Hubbard T."/>
            <person name="Wooster R."/>
            <person name="Dunham I."/>
            <person name="Carter N.P."/>
            <person name="McVean G."/>
            <person name="Ross M.T."/>
            <person name="Harrow J."/>
            <person name="Olson M.V."/>
            <person name="Beck S."/>
            <person name="Rogers J."/>
            <person name="Bentley D.R."/>
            <person name="Banerjee R."/>
            <person name="Bryant S.P."/>
            <person name="Burford D.C."/>
            <person name="Burrill W.D."/>
            <person name="Clegg S.M."/>
            <person name="Dhami P."/>
            <person name="Dovey O."/>
            <person name="Faulkner L.M."/>
            <person name="Gribble S.M."/>
            <person name="Langford C.F."/>
            <person name="Pandian R.D."/>
            <person name="Porter K.M."/>
            <person name="Prigmore E."/>
        </authorList>
    </citation>
    <scope>NUCLEOTIDE SEQUENCE [LARGE SCALE GENOMIC DNA]</scope>
</reference>
<accession>A0A7I2YQG9</accession>
<dbReference type="HGNC" id="HGNC:9509">
    <property type="gene designation" value="PSEN2"/>
</dbReference>
<dbReference type="PRINTS" id="PR01074">
    <property type="entry name" value="PRESENILIN2"/>
</dbReference>
<dbReference type="GO" id="GO:0016020">
    <property type="term" value="C:membrane"/>
    <property type="evidence" value="ECO:0007669"/>
    <property type="project" value="InterPro"/>
</dbReference>
<evidence type="ECO:0000313" key="3">
    <source>
        <dbReference type="Proteomes" id="UP000005640"/>
    </source>
</evidence>
<dbReference type="Ensembl" id="ENST00000677596.1">
    <property type="protein sequence ID" value="ENSP00000503618.1"/>
    <property type="gene ID" value="ENSG00000143801.18"/>
</dbReference>
<dbReference type="Ensembl" id="ENST00000678776.1">
    <property type="protein sequence ID" value="ENSP00000504624.1"/>
    <property type="gene ID" value="ENSG00000143801.18"/>
</dbReference>